<evidence type="ECO:0000313" key="2">
    <source>
        <dbReference type="Proteomes" id="UP000217277"/>
    </source>
</evidence>
<evidence type="ECO:0000313" key="1">
    <source>
        <dbReference type="EMBL" id="ATC82007.1"/>
    </source>
</evidence>
<sequence>MSLSNKTVSNRSIANNAFTLFLYNKVNALQLKELFSSL</sequence>
<name>A0ACA8DV42_9GAMM</name>
<organism evidence="1 2">
    <name type="scientific">Pseudoalteromonas agarivorans DSM 14585</name>
    <dbReference type="NCBI Taxonomy" id="1312369"/>
    <lineage>
        <taxon>Bacteria</taxon>
        <taxon>Pseudomonadati</taxon>
        <taxon>Pseudomonadota</taxon>
        <taxon>Gammaproteobacteria</taxon>
        <taxon>Alteromonadales</taxon>
        <taxon>Pseudoalteromonadaceae</taxon>
        <taxon>Pseudoalteromonas</taxon>
    </lineage>
</organism>
<dbReference type="EMBL" id="CP011011">
    <property type="protein sequence ID" value="ATC82007.1"/>
    <property type="molecule type" value="Genomic_DNA"/>
</dbReference>
<protein>
    <submittedName>
        <fullName evidence="1">Uncharacterized protein</fullName>
    </submittedName>
</protein>
<proteinExistence type="predicted"/>
<keyword evidence="2" id="KW-1185">Reference proteome</keyword>
<accession>A0ACA8DV42</accession>
<gene>
    <name evidence="1" type="ORF">PAGA_a1625</name>
</gene>
<dbReference type="Proteomes" id="UP000217277">
    <property type="component" value="Chromosome I"/>
</dbReference>
<reference evidence="1" key="1">
    <citation type="submission" date="2015-03" db="EMBL/GenBank/DDBJ databases">
        <authorList>
            <person name="Xie B.-B."/>
            <person name="Rong J.-C."/>
            <person name="Qin Q.-L."/>
            <person name="Zhang Y.-Z."/>
        </authorList>
    </citation>
    <scope>NUCLEOTIDE SEQUENCE</scope>
    <source>
        <strain evidence="1">DSM 14585</strain>
    </source>
</reference>